<proteinExistence type="predicted"/>
<dbReference type="AlphaFoldDB" id="A0A6A6NNZ4"/>
<dbReference type="Pfam" id="PF24968">
    <property type="entry name" value="DUF7770"/>
    <property type="match status" value="1"/>
</dbReference>
<keyword evidence="4" id="KW-1185">Reference proteome</keyword>
<gene>
    <name evidence="3" type="ORF">BDY21DRAFT_367270</name>
</gene>
<dbReference type="OrthoDB" id="3527137at2759"/>
<feature type="compositionally biased region" description="Low complexity" evidence="1">
    <location>
        <begin position="19"/>
        <end position="40"/>
    </location>
</feature>
<accession>A0A6A6NNZ4</accession>
<sequence length="166" mass="18243">MAYQVQHTSTPATAGTGPSGDAPGEGAPGGNAPTILSPPSASAASASIRHIVALEEGNREHFDNNTSKFSRMRVTIHTTGAWENSVHSNNHVTILLILDEEEASSDGSLVNYHHSNTEIKYFDYDLDAPVQVQTLYRAIRNDWHFHRYLFSAGGSGCHYWKYVHAY</sequence>
<organism evidence="3 4">
    <name type="scientific">Lineolata rhizophorae</name>
    <dbReference type="NCBI Taxonomy" id="578093"/>
    <lineage>
        <taxon>Eukaryota</taxon>
        <taxon>Fungi</taxon>
        <taxon>Dikarya</taxon>
        <taxon>Ascomycota</taxon>
        <taxon>Pezizomycotina</taxon>
        <taxon>Dothideomycetes</taxon>
        <taxon>Dothideomycetes incertae sedis</taxon>
        <taxon>Lineolatales</taxon>
        <taxon>Lineolataceae</taxon>
        <taxon>Lineolata</taxon>
    </lineage>
</organism>
<evidence type="ECO:0000313" key="3">
    <source>
        <dbReference type="EMBL" id="KAF2453023.1"/>
    </source>
</evidence>
<dbReference type="EMBL" id="MU001700">
    <property type="protein sequence ID" value="KAF2453023.1"/>
    <property type="molecule type" value="Genomic_DNA"/>
</dbReference>
<feature type="domain" description="DUF7770" evidence="2">
    <location>
        <begin position="73"/>
        <end position="162"/>
    </location>
</feature>
<evidence type="ECO:0000313" key="4">
    <source>
        <dbReference type="Proteomes" id="UP000799766"/>
    </source>
</evidence>
<evidence type="ECO:0000259" key="2">
    <source>
        <dbReference type="Pfam" id="PF24968"/>
    </source>
</evidence>
<dbReference type="Proteomes" id="UP000799766">
    <property type="component" value="Unassembled WGS sequence"/>
</dbReference>
<feature type="compositionally biased region" description="Polar residues" evidence="1">
    <location>
        <begin position="1"/>
        <end position="13"/>
    </location>
</feature>
<evidence type="ECO:0000256" key="1">
    <source>
        <dbReference type="SAM" id="MobiDB-lite"/>
    </source>
</evidence>
<dbReference type="InterPro" id="IPR056672">
    <property type="entry name" value="DUF7770"/>
</dbReference>
<reference evidence="3" key="1">
    <citation type="journal article" date="2020" name="Stud. Mycol.">
        <title>101 Dothideomycetes genomes: a test case for predicting lifestyles and emergence of pathogens.</title>
        <authorList>
            <person name="Haridas S."/>
            <person name="Albert R."/>
            <person name="Binder M."/>
            <person name="Bloem J."/>
            <person name="Labutti K."/>
            <person name="Salamov A."/>
            <person name="Andreopoulos B."/>
            <person name="Baker S."/>
            <person name="Barry K."/>
            <person name="Bills G."/>
            <person name="Bluhm B."/>
            <person name="Cannon C."/>
            <person name="Castanera R."/>
            <person name="Culley D."/>
            <person name="Daum C."/>
            <person name="Ezra D."/>
            <person name="Gonzalez J."/>
            <person name="Henrissat B."/>
            <person name="Kuo A."/>
            <person name="Liang C."/>
            <person name="Lipzen A."/>
            <person name="Lutzoni F."/>
            <person name="Magnuson J."/>
            <person name="Mondo S."/>
            <person name="Nolan M."/>
            <person name="Ohm R."/>
            <person name="Pangilinan J."/>
            <person name="Park H.-J."/>
            <person name="Ramirez L."/>
            <person name="Alfaro M."/>
            <person name="Sun H."/>
            <person name="Tritt A."/>
            <person name="Yoshinaga Y."/>
            <person name="Zwiers L.-H."/>
            <person name="Turgeon B."/>
            <person name="Goodwin S."/>
            <person name="Spatafora J."/>
            <person name="Crous P."/>
            <person name="Grigoriev I."/>
        </authorList>
    </citation>
    <scope>NUCLEOTIDE SEQUENCE</scope>
    <source>
        <strain evidence="3">ATCC 16933</strain>
    </source>
</reference>
<name>A0A6A6NNZ4_9PEZI</name>
<protein>
    <recommendedName>
        <fullName evidence="2">DUF7770 domain-containing protein</fullName>
    </recommendedName>
</protein>
<feature type="region of interest" description="Disordered" evidence="1">
    <location>
        <begin position="1"/>
        <end position="40"/>
    </location>
</feature>